<evidence type="ECO:0000259" key="5">
    <source>
        <dbReference type="Pfam" id="PF02782"/>
    </source>
</evidence>
<dbReference type="InterPro" id="IPR018484">
    <property type="entry name" value="FGGY_N"/>
</dbReference>
<evidence type="ECO:0000256" key="2">
    <source>
        <dbReference type="ARBA" id="ARBA00022679"/>
    </source>
</evidence>
<dbReference type="PANTHER" id="PTHR43095">
    <property type="entry name" value="SUGAR KINASE"/>
    <property type="match status" value="1"/>
</dbReference>
<gene>
    <name evidence="6" type="primary">xylB</name>
    <name evidence="6" type="ORF">ING2E5A_0173</name>
</gene>
<dbReference type="Pfam" id="PF02782">
    <property type="entry name" value="FGGY_C"/>
    <property type="match status" value="1"/>
</dbReference>
<dbReference type="InterPro" id="IPR000577">
    <property type="entry name" value="Carb_kinase_FGGY"/>
</dbReference>
<accession>A0A1G4G3C1</accession>
<dbReference type="EC" id="2.7.1.17" evidence="6"/>
<dbReference type="STRING" id="1642646.ING2E5A_0173"/>
<comment type="similarity">
    <text evidence="1">Belongs to the FGGY kinase family.</text>
</comment>
<dbReference type="Proteomes" id="UP000178485">
    <property type="component" value="Chromosome i"/>
</dbReference>
<evidence type="ECO:0000256" key="1">
    <source>
        <dbReference type="ARBA" id="ARBA00009156"/>
    </source>
</evidence>
<keyword evidence="3 6" id="KW-0418">Kinase</keyword>
<dbReference type="GO" id="GO:0004856">
    <property type="term" value="F:D-xylulokinase activity"/>
    <property type="evidence" value="ECO:0007669"/>
    <property type="project" value="UniProtKB-EC"/>
</dbReference>
<dbReference type="RefSeq" id="WP_071135773.1">
    <property type="nucleotide sequence ID" value="NZ_DUQN01000008.1"/>
</dbReference>
<evidence type="ECO:0000259" key="4">
    <source>
        <dbReference type="Pfam" id="PF00370"/>
    </source>
</evidence>
<sequence>MYLLGYDIGSSSVKACLVNAETGEIVASDFFPKSEMPIHAARPGWAEQDPAMWWENLKLANRSVIEKSGIDVADIKGIGISWQMHGLVAVDREGKVLRPSIIWCDSRAVAYGEKAFRAIGPEKALASLLNSPGNFTASKLAWVKENEPDLYGKIDKIMLPGDYIAMRLTGEVTATVEGLSEGIFWDFQKNGISEEVMSCFGFSYDIIPRLVPIFGFQGAVSAGAARELGLKEGTPVGYRAGDQPNNAVSLNVFHPGEIASTAGTSGVVYGVLGEVNYDPLSRVNTFAHVNHTPEEPRLGVLLCINGTGILNSWIKKNMIQQGLGYDDMNVLASKSPVGSRGISVIPFGNGAERVLQNRDPGSSFHGINFNIHTISDMVRASQEGIVFSFRYGMEIMEEMGMQLNLIRAGNANMFLSSVFRETLASVTGATIELFDTDGAAGAAKAAGIGVGIYSSNEEAFASLRRIMTIEPDVAHRDEYEAAYQRWKRYITK</sequence>
<dbReference type="CDD" id="cd07809">
    <property type="entry name" value="ASKHA_NBD_FGGY_BaXK-like"/>
    <property type="match status" value="1"/>
</dbReference>
<proteinExistence type="inferred from homology"/>
<dbReference type="InterPro" id="IPR018485">
    <property type="entry name" value="FGGY_C"/>
</dbReference>
<evidence type="ECO:0000313" key="6">
    <source>
        <dbReference type="EMBL" id="SCM55254.1"/>
    </source>
</evidence>
<dbReference type="EMBL" id="LT608328">
    <property type="protein sequence ID" value="SCM55254.1"/>
    <property type="molecule type" value="Genomic_DNA"/>
</dbReference>
<dbReference type="InterPro" id="IPR043129">
    <property type="entry name" value="ATPase_NBD"/>
</dbReference>
<dbReference type="AlphaFoldDB" id="A0A1G4G3C1"/>
<name>A0A1G4G3C1_9BACT</name>
<reference evidence="6 7" key="1">
    <citation type="submission" date="2016-08" db="EMBL/GenBank/DDBJ databases">
        <authorList>
            <person name="Seilhamer J.J."/>
        </authorList>
    </citation>
    <scope>NUCLEOTIDE SEQUENCE [LARGE SCALE GENOMIC DNA]</scope>
    <source>
        <strain evidence="6">ING2-E5A</strain>
    </source>
</reference>
<evidence type="ECO:0000313" key="7">
    <source>
        <dbReference type="Proteomes" id="UP000178485"/>
    </source>
</evidence>
<dbReference type="PIRSF" id="PIRSF000538">
    <property type="entry name" value="GlpK"/>
    <property type="match status" value="1"/>
</dbReference>
<dbReference type="PANTHER" id="PTHR43095:SF5">
    <property type="entry name" value="XYLULOSE KINASE"/>
    <property type="match status" value="1"/>
</dbReference>
<dbReference type="InterPro" id="IPR050406">
    <property type="entry name" value="FGGY_Carb_Kinase"/>
</dbReference>
<organism evidence="6 7">
    <name type="scientific">Petrimonas mucosa</name>
    <dbReference type="NCBI Taxonomy" id="1642646"/>
    <lineage>
        <taxon>Bacteria</taxon>
        <taxon>Pseudomonadati</taxon>
        <taxon>Bacteroidota</taxon>
        <taxon>Bacteroidia</taxon>
        <taxon>Bacteroidales</taxon>
        <taxon>Dysgonomonadaceae</taxon>
        <taxon>Petrimonas</taxon>
    </lineage>
</organism>
<dbReference type="Gene3D" id="3.30.420.40">
    <property type="match status" value="2"/>
</dbReference>
<dbReference type="Pfam" id="PF00370">
    <property type="entry name" value="FGGY_N"/>
    <property type="match status" value="1"/>
</dbReference>
<evidence type="ECO:0000256" key="3">
    <source>
        <dbReference type="ARBA" id="ARBA00022777"/>
    </source>
</evidence>
<feature type="domain" description="Carbohydrate kinase FGGY C-terminal" evidence="5">
    <location>
        <begin position="260"/>
        <end position="447"/>
    </location>
</feature>
<keyword evidence="7" id="KW-1185">Reference proteome</keyword>
<dbReference type="KEGG" id="pmuc:ING2E5A_0173"/>
<keyword evidence="2 6" id="KW-0808">Transferase</keyword>
<dbReference type="SUPFAM" id="SSF53067">
    <property type="entry name" value="Actin-like ATPase domain"/>
    <property type="match status" value="2"/>
</dbReference>
<protein>
    <submittedName>
        <fullName evidence="6">Xylulose kinase</fullName>
        <ecNumber evidence="6">2.7.1.17</ecNumber>
    </submittedName>
</protein>
<feature type="domain" description="Carbohydrate kinase FGGY N-terminal" evidence="4">
    <location>
        <begin position="2"/>
        <end position="244"/>
    </location>
</feature>